<evidence type="ECO:0000259" key="2">
    <source>
        <dbReference type="Pfam" id="PF25967"/>
    </source>
</evidence>
<evidence type="ECO:0000256" key="1">
    <source>
        <dbReference type="SAM" id="MobiDB-lite"/>
    </source>
</evidence>
<dbReference type="RefSeq" id="WP_116282447.1">
    <property type="nucleotide sequence ID" value="NZ_NBXA01000014.1"/>
</dbReference>
<feature type="region of interest" description="Disordered" evidence="1">
    <location>
        <begin position="215"/>
        <end position="248"/>
    </location>
</feature>
<evidence type="ECO:0000313" key="4">
    <source>
        <dbReference type="Proteomes" id="UP000256709"/>
    </source>
</evidence>
<dbReference type="PANTHER" id="PTHR30469">
    <property type="entry name" value="MULTIDRUG RESISTANCE PROTEIN MDTA"/>
    <property type="match status" value="1"/>
</dbReference>
<accession>A0A3E0VX11</accession>
<dbReference type="EMBL" id="NBXA01000014">
    <property type="protein sequence ID" value="RFA14250.1"/>
    <property type="molecule type" value="Genomic_DNA"/>
</dbReference>
<feature type="domain" description="Multidrug resistance protein MdtA-like C-terminal permuted SH3" evidence="2">
    <location>
        <begin position="278"/>
        <end position="332"/>
    </location>
</feature>
<reference evidence="3 4" key="1">
    <citation type="submission" date="2017-04" db="EMBL/GenBank/DDBJ databases">
        <title>Comparative genome analysis of Subtercola boreus.</title>
        <authorList>
            <person name="Cho Y.-J."/>
            <person name="Cho A."/>
            <person name="Kim O.-S."/>
            <person name="Lee J.-I."/>
        </authorList>
    </citation>
    <scope>NUCLEOTIDE SEQUENCE [LARGE SCALE GENOMIC DNA]</scope>
    <source>
        <strain evidence="3 4">P27444</strain>
    </source>
</reference>
<protein>
    <recommendedName>
        <fullName evidence="2">Multidrug resistance protein MdtA-like C-terminal permuted SH3 domain-containing protein</fullName>
    </recommendedName>
</protein>
<dbReference type="Gene3D" id="2.40.50.100">
    <property type="match status" value="1"/>
</dbReference>
<name>A0A3E0VX11_9MICO</name>
<dbReference type="InterPro" id="IPR058627">
    <property type="entry name" value="MdtA-like_C"/>
</dbReference>
<dbReference type="PANTHER" id="PTHR30469:SF33">
    <property type="entry name" value="SLR1207 PROTEIN"/>
    <property type="match status" value="1"/>
</dbReference>
<evidence type="ECO:0000313" key="3">
    <source>
        <dbReference type="EMBL" id="RFA14250.1"/>
    </source>
</evidence>
<dbReference type="Gene3D" id="2.40.420.20">
    <property type="match status" value="1"/>
</dbReference>
<sequence length="364" mass="35427">MGVVRKWVFPIIRLVVVVAIAAALCKLAFFPDTQAVADPAVPTGELTEPQATVTTGTISNDVTVKATVSADPASPIRATAIGVVDEVQVAVGATVAAGDTIFDIRVETQRDPVETTGPDGSVIQTPRKPLVTYVDVTAPIAGIVSALPVLAGQSMAVGDVAGQIAPPTFSVTGSLNAADQYRLVSQPTEAQVAITGGPAPFACTNLTILSPLAGSDGSGSGGSGGSGGGSNGGGGGAGSGAGGGSGSGNTLRCSVPGDVRVFSGLAADVTIAAGKAENVLVIPTTAVEGTALNGNVWFVLPDGTTEQRPVILGLTDGSMVQVVSGLAAGDTVLQFVPGAVAPTDGCGGVPNCFDIGGGGVAVAG</sequence>
<organism evidence="3 4">
    <name type="scientific">Subtercola boreus</name>
    <dbReference type="NCBI Taxonomy" id="120213"/>
    <lineage>
        <taxon>Bacteria</taxon>
        <taxon>Bacillati</taxon>
        <taxon>Actinomycetota</taxon>
        <taxon>Actinomycetes</taxon>
        <taxon>Micrococcales</taxon>
        <taxon>Microbacteriaceae</taxon>
        <taxon>Subtercola</taxon>
    </lineage>
</organism>
<dbReference type="GO" id="GO:0015562">
    <property type="term" value="F:efflux transmembrane transporter activity"/>
    <property type="evidence" value="ECO:0007669"/>
    <property type="project" value="TreeGrafter"/>
</dbReference>
<dbReference type="GO" id="GO:1990281">
    <property type="term" value="C:efflux pump complex"/>
    <property type="evidence" value="ECO:0007669"/>
    <property type="project" value="TreeGrafter"/>
</dbReference>
<comment type="caution">
    <text evidence="3">The sequence shown here is derived from an EMBL/GenBank/DDBJ whole genome shotgun (WGS) entry which is preliminary data.</text>
</comment>
<dbReference type="AlphaFoldDB" id="A0A3E0VX11"/>
<proteinExistence type="predicted"/>
<dbReference type="Proteomes" id="UP000256709">
    <property type="component" value="Unassembled WGS sequence"/>
</dbReference>
<feature type="compositionally biased region" description="Gly residues" evidence="1">
    <location>
        <begin position="216"/>
        <end position="247"/>
    </location>
</feature>
<dbReference type="OrthoDB" id="4401807at2"/>
<dbReference type="Pfam" id="PF25967">
    <property type="entry name" value="RND-MFP_C"/>
    <property type="match status" value="1"/>
</dbReference>
<gene>
    <name evidence="3" type="ORF">B7R21_06550</name>
</gene>